<feature type="domain" description="Netrin module non-TIMP type" evidence="8">
    <location>
        <begin position="718"/>
        <end position="801"/>
    </location>
</feature>
<dbReference type="Pfam" id="PF01759">
    <property type="entry name" value="NTR"/>
    <property type="match status" value="1"/>
</dbReference>
<dbReference type="InterPro" id="IPR012938">
    <property type="entry name" value="Glc/Sorbosone_DH"/>
</dbReference>
<dbReference type="SUPFAM" id="SSF50952">
    <property type="entry name" value="Soluble quinoprotein glucose dehydrogenase"/>
    <property type="match status" value="1"/>
</dbReference>
<dbReference type="InterPro" id="IPR011041">
    <property type="entry name" value="Quinoprot_gluc/sorb_DH_b-prop"/>
</dbReference>
<sequence length="814" mass="90543">MYATLSSQHWFINVFHYVVLCILSLDLPSDLKKKINMKRVIMMLSLLVLGLHLSFVRAHPQCLDFYPPFELPSDSQPFCDGYKDFGCCTLTQNEAIRERYQTLKRNLPESAAHECRNFLKDILCQECSPYAAHLFDAETTHRKTSLPGLCGGYCSSLYNTCPGLIPLVTDDAAIIDAHNASESAFCAAVEIGDMDYCYPNILQDTFLDDLAWEARTGGGDGCLCFEEFANDLRNPILAVNANDSTHRLFIAEQVGIVHVYLRNGTRLNDPFLDIQDTVRTSSRRGDERGFLGLAFHPNFTSNSRLFVYYSTLSSSGSEIIRISEFQTMSNDSNRVNMTTESVILDVEQPAGNHNGGQMLFDDQGYLYAILGDGGRGGDPFGQYGNAQNLAELLGSVIRIDVDQQQEGLAYAIPPDNPYVSYSNSERRHEIYAYGTRNMWRCSIDQGDRQTGEGRGRIFCGDVGQSSYEEIDIIEKGGNYGWRGKEGFSCYDNTICNFLENEVLPIHVYPHTVGKSVIGGYVYRGCQYPNLNGKYIFGDYVSGRLFQLNENTTTQEWNSREFCLGDNTVCTGSMLGSFPKNILSFGEDEAGEMYLLSTSEAKTTVPQGKVFKIVDPRKRGNPEECLKDIRDVDVHGPTTPFDVHGSTTPFDVHGSTTPFDVHGPTTPFDVHVSTTPFDVHGPTTPFDVHGPTTPFDVHGPTTPFDVHGPTSPFEPSPSVITGTVRKAQRFNNELCLTVYVDELHKKAYDLPAIHAGRRISISQYSRSGSCRCPNLEVGQTYFILGDFKSSWQKLPGLYPLDPTEGPKTVPKCSSV</sequence>
<dbReference type="Gene3D" id="2.120.10.30">
    <property type="entry name" value="TolB, C-terminal domain"/>
    <property type="match status" value="1"/>
</dbReference>
<dbReference type="Proteomes" id="UP000007110">
    <property type="component" value="Unassembled WGS sequence"/>
</dbReference>
<reference evidence="12" key="1">
    <citation type="submission" date="2015-02" db="EMBL/GenBank/DDBJ databases">
        <title>Genome sequencing for Strongylocentrotus purpuratus.</title>
        <authorList>
            <person name="Murali S."/>
            <person name="Liu Y."/>
            <person name="Vee V."/>
            <person name="English A."/>
            <person name="Wang M."/>
            <person name="Skinner E."/>
            <person name="Han Y."/>
            <person name="Muzny D.M."/>
            <person name="Worley K.C."/>
            <person name="Gibbs R.A."/>
        </authorList>
    </citation>
    <scope>NUCLEOTIDE SEQUENCE</scope>
</reference>
<protein>
    <recommendedName>
        <fullName evidence="13">HHIP-like protein 2</fullName>
    </recommendedName>
</protein>
<dbReference type="Pfam" id="PF03024">
    <property type="entry name" value="Folate_rec"/>
    <property type="match status" value="1"/>
</dbReference>
<dbReference type="KEGG" id="spu:589719"/>
<evidence type="ECO:0000256" key="7">
    <source>
        <dbReference type="SAM" id="Phobius"/>
    </source>
</evidence>
<evidence type="ECO:0008006" key="13">
    <source>
        <dbReference type="Google" id="ProtNLM"/>
    </source>
</evidence>
<evidence type="ECO:0000256" key="3">
    <source>
        <dbReference type="ARBA" id="ARBA00022525"/>
    </source>
</evidence>
<proteinExistence type="inferred from homology"/>
<keyword evidence="12" id="KW-1185">Reference proteome</keyword>
<dbReference type="FunCoup" id="A0A7M7PV90">
    <property type="interactions" value="27"/>
</dbReference>
<keyword evidence="7" id="KW-1133">Transmembrane helix</keyword>
<dbReference type="InParanoid" id="A0A7M7PV90"/>
<dbReference type="InterPro" id="IPR018933">
    <property type="entry name" value="Netrin_module_non-TIMP"/>
</dbReference>
<dbReference type="InterPro" id="IPR018143">
    <property type="entry name" value="Folate_rcpt-like"/>
</dbReference>
<dbReference type="GeneID" id="589719"/>
<dbReference type="PANTHER" id="PTHR19328:SF75">
    <property type="entry name" value="ALDOSE SUGAR DEHYDROGENASE YLII"/>
    <property type="match status" value="1"/>
</dbReference>
<evidence type="ECO:0000259" key="9">
    <source>
        <dbReference type="Pfam" id="PF03024"/>
    </source>
</evidence>
<evidence type="ECO:0000256" key="2">
    <source>
        <dbReference type="ARBA" id="ARBA00010658"/>
    </source>
</evidence>
<feature type="transmembrane region" description="Helical" evidence="7">
    <location>
        <begin position="12"/>
        <end position="28"/>
    </location>
</feature>
<comment type="subcellular location">
    <subcellularLocation>
        <location evidence="1">Secreted</location>
    </subcellularLocation>
</comment>
<evidence type="ECO:0000256" key="5">
    <source>
        <dbReference type="ARBA" id="ARBA00023157"/>
    </source>
</evidence>
<reference evidence="11" key="2">
    <citation type="submission" date="2021-01" db="UniProtKB">
        <authorList>
            <consortium name="EnsemblMetazoa"/>
        </authorList>
    </citation>
    <scope>IDENTIFICATION</scope>
</reference>
<evidence type="ECO:0000256" key="6">
    <source>
        <dbReference type="ARBA" id="ARBA00023180"/>
    </source>
</evidence>
<keyword evidence="4" id="KW-0732">Signal</keyword>
<dbReference type="Pfam" id="PF07995">
    <property type="entry name" value="GSDH"/>
    <property type="match status" value="1"/>
</dbReference>
<evidence type="ECO:0000313" key="12">
    <source>
        <dbReference type="Proteomes" id="UP000007110"/>
    </source>
</evidence>
<feature type="domain" description="Folate receptor-like" evidence="9">
    <location>
        <begin position="67"/>
        <end position="165"/>
    </location>
</feature>
<feature type="transmembrane region" description="Helical" evidence="7">
    <location>
        <begin position="40"/>
        <end position="58"/>
    </location>
</feature>
<dbReference type="OrthoDB" id="10266706at2759"/>
<name>A0A7M7PV90_STRPU</name>
<organism evidence="11 12">
    <name type="scientific">Strongylocentrotus purpuratus</name>
    <name type="common">Purple sea urchin</name>
    <dbReference type="NCBI Taxonomy" id="7668"/>
    <lineage>
        <taxon>Eukaryota</taxon>
        <taxon>Metazoa</taxon>
        <taxon>Echinodermata</taxon>
        <taxon>Eleutherozoa</taxon>
        <taxon>Echinozoa</taxon>
        <taxon>Echinoidea</taxon>
        <taxon>Euechinoidea</taxon>
        <taxon>Echinacea</taxon>
        <taxon>Camarodonta</taxon>
        <taxon>Echinidea</taxon>
        <taxon>Strongylocentrotidae</taxon>
        <taxon>Strongylocentrotus</taxon>
    </lineage>
</organism>
<dbReference type="EnsemblMetazoa" id="XM_030999140">
    <property type="protein sequence ID" value="XP_030855000"/>
    <property type="gene ID" value="LOC589719"/>
</dbReference>
<dbReference type="Gene3D" id="2.40.50.120">
    <property type="match status" value="1"/>
</dbReference>
<keyword evidence="7" id="KW-0472">Membrane</keyword>
<keyword evidence="5" id="KW-1015">Disulfide bond</keyword>
<accession>A0A7M7PV90</accession>
<evidence type="ECO:0000259" key="10">
    <source>
        <dbReference type="Pfam" id="PF07995"/>
    </source>
</evidence>
<dbReference type="SUPFAM" id="SSF50242">
    <property type="entry name" value="TIMP-like"/>
    <property type="match status" value="1"/>
</dbReference>
<dbReference type="AlphaFoldDB" id="A0A7M7PV90"/>
<dbReference type="RefSeq" id="XP_030855000.1">
    <property type="nucleotide sequence ID" value="XM_030999140.1"/>
</dbReference>
<evidence type="ECO:0000256" key="1">
    <source>
        <dbReference type="ARBA" id="ARBA00004613"/>
    </source>
</evidence>
<keyword evidence="3" id="KW-0964">Secreted</keyword>
<evidence type="ECO:0000313" key="11">
    <source>
        <dbReference type="EnsemblMetazoa" id="XP_030855000"/>
    </source>
</evidence>
<dbReference type="OMA" id="TPFDVHG"/>
<keyword evidence="7" id="KW-0812">Transmembrane</keyword>
<dbReference type="InterPro" id="IPR008993">
    <property type="entry name" value="TIMP-like_OB-fold"/>
</dbReference>
<evidence type="ECO:0000259" key="8">
    <source>
        <dbReference type="Pfam" id="PF01759"/>
    </source>
</evidence>
<feature type="domain" description="Glucose/Sorbosone dehydrogenase" evidence="10">
    <location>
        <begin position="246"/>
        <end position="552"/>
    </location>
</feature>
<keyword evidence="6" id="KW-0325">Glycoprotein</keyword>
<comment type="similarity">
    <text evidence="2">Belongs to the HHIP family.</text>
</comment>
<evidence type="ECO:0000256" key="4">
    <source>
        <dbReference type="ARBA" id="ARBA00022729"/>
    </source>
</evidence>
<dbReference type="InterPro" id="IPR011042">
    <property type="entry name" value="6-blade_b-propeller_TolB-like"/>
</dbReference>
<dbReference type="PANTHER" id="PTHR19328">
    <property type="entry name" value="HEDGEHOG-INTERACTING PROTEIN"/>
    <property type="match status" value="1"/>
</dbReference>
<dbReference type="GO" id="GO:0005576">
    <property type="term" value="C:extracellular region"/>
    <property type="evidence" value="ECO:0007669"/>
    <property type="project" value="UniProtKB-SubCell"/>
</dbReference>